<dbReference type="HOGENOM" id="CLU_148403_0_0_1"/>
<accession>C7ZRH8</accession>
<dbReference type="VEuPathDB" id="FungiDB:NECHADRAFT_56771"/>
<evidence type="ECO:0000313" key="3">
    <source>
        <dbReference type="Proteomes" id="UP000005206"/>
    </source>
</evidence>
<evidence type="ECO:0000259" key="1">
    <source>
        <dbReference type="Pfam" id="PF20209"/>
    </source>
</evidence>
<protein>
    <recommendedName>
        <fullName evidence="1">DUF6570 domain-containing protein</fullName>
    </recommendedName>
</protein>
<dbReference type="OrthoDB" id="5088358at2759"/>
<dbReference type="Proteomes" id="UP000005206">
    <property type="component" value="Unassembled WGS sequence"/>
</dbReference>
<dbReference type="InParanoid" id="C7ZRH8"/>
<dbReference type="Pfam" id="PF20209">
    <property type="entry name" value="DUF6570"/>
    <property type="match status" value="1"/>
</dbReference>
<proteinExistence type="predicted"/>
<evidence type="ECO:0000313" key="2">
    <source>
        <dbReference type="EMBL" id="EEU33379.1"/>
    </source>
</evidence>
<dbReference type="GeneID" id="9666614"/>
<dbReference type="InterPro" id="IPR046700">
    <property type="entry name" value="DUF6570"/>
</dbReference>
<feature type="domain" description="DUF6570" evidence="1">
    <location>
        <begin position="26"/>
        <end position="94"/>
    </location>
</feature>
<sequence>FDIKKNSLGVYSRYINRDKERTTNKPYFFSATNSLNFGEVPGNLPSLIIIKEILITRVHVYIKYKYRGYIIYFLCNISRLFKELPVLPKELDIMLLRPPNIEGDPYF</sequence>
<dbReference type="RefSeq" id="XP_003039092.1">
    <property type="nucleotide sequence ID" value="XM_003039046.1"/>
</dbReference>
<reference evidence="2 3" key="1">
    <citation type="journal article" date="2009" name="PLoS Genet.">
        <title>The genome of Nectria haematococca: contribution of supernumerary chromosomes to gene expansion.</title>
        <authorList>
            <person name="Coleman J.J."/>
            <person name="Rounsley S.D."/>
            <person name="Rodriguez-Carres M."/>
            <person name="Kuo A."/>
            <person name="Wasmann C.C."/>
            <person name="Grimwood J."/>
            <person name="Schmutz J."/>
            <person name="Taga M."/>
            <person name="White G.J."/>
            <person name="Zhou S."/>
            <person name="Schwartz D.C."/>
            <person name="Freitag M."/>
            <person name="Ma L.J."/>
            <person name="Danchin E.G."/>
            <person name="Henrissat B."/>
            <person name="Coutinho P.M."/>
            <person name="Nelson D.R."/>
            <person name="Straney D."/>
            <person name="Napoli C.A."/>
            <person name="Barker B.M."/>
            <person name="Gribskov M."/>
            <person name="Rep M."/>
            <person name="Kroken S."/>
            <person name="Molnar I."/>
            <person name="Rensing C."/>
            <person name="Kennell J.C."/>
            <person name="Zamora J."/>
            <person name="Farman M.L."/>
            <person name="Selker E.U."/>
            <person name="Salamov A."/>
            <person name="Shapiro H."/>
            <person name="Pangilinan J."/>
            <person name="Lindquist E."/>
            <person name="Lamers C."/>
            <person name="Grigoriev I.V."/>
            <person name="Geiser D.M."/>
            <person name="Covert S.F."/>
            <person name="Temporini E."/>
            <person name="Vanetten H.D."/>
        </authorList>
    </citation>
    <scope>NUCLEOTIDE SEQUENCE [LARGE SCALE GENOMIC DNA]</scope>
    <source>
        <strain evidence="3">ATCC MYA-4622 / CBS 123669 / FGSC 9596 / NRRL 45880 / 77-13-4</strain>
    </source>
</reference>
<gene>
    <name evidence="2" type="ORF">NECHADRAFT_56771</name>
</gene>
<dbReference type="KEGG" id="nhe:NECHADRAFT_56771"/>
<organism evidence="2 3">
    <name type="scientific">Fusarium vanettenii (strain ATCC MYA-4622 / CBS 123669 / FGSC 9596 / NRRL 45880 / 77-13-4)</name>
    <name type="common">Fusarium solani subsp. pisi</name>
    <dbReference type="NCBI Taxonomy" id="660122"/>
    <lineage>
        <taxon>Eukaryota</taxon>
        <taxon>Fungi</taxon>
        <taxon>Dikarya</taxon>
        <taxon>Ascomycota</taxon>
        <taxon>Pezizomycotina</taxon>
        <taxon>Sordariomycetes</taxon>
        <taxon>Hypocreomycetidae</taxon>
        <taxon>Hypocreales</taxon>
        <taxon>Nectriaceae</taxon>
        <taxon>Fusarium</taxon>
        <taxon>Fusarium solani species complex</taxon>
        <taxon>Fusarium vanettenii</taxon>
    </lineage>
</organism>
<dbReference type="AlphaFoldDB" id="C7ZRH8"/>
<name>C7ZRH8_FUSV7</name>
<dbReference type="EMBL" id="GG699089">
    <property type="protein sequence ID" value="EEU33379.1"/>
    <property type="molecule type" value="Genomic_DNA"/>
</dbReference>
<feature type="non-terminal residue" evidence="2">
    <location>
        <position position="1"/>
    </location>
</feature>
<keyword evidence="3" id="KW-1185">Reference proteome</keyword>